<dbReference type="AlphaFoldDB" id="A0A0M0JU38"/>
<dbReference type="Proteomes" id="UP000037460">
    <property type="component" value="Unassembled WGS sequence"/>
</dbReference>
<protein>
    <submittedName>
        <fullName evidence="1">Spermidine synthase</fullName>
    </submittedName>
</protein>
<reference evidence="2" key="1">
    <citation type="journal article" date="2015" name="PLoS Genet.">
        <title>Genome Sequence and Transcriptome Analyses of Chrysochromulina tobin: Metabolic Tools for Enhanced Algal Fitness in the Prominent Order Prymnesiales (Haptophyceae).</title>
        <authorList>
            <person name="Hovde B.T."/>
            <person name="Deodato C.R."/>
            <person name="Hunsperger H.M."/>
            <person name="Ryken S.A."/>
            <person name="Yost W."/>
            <person name="Jha R.K."/>
            <person name="Patterson J."/>
            <person name="Monnat R.J. Jr."/>
            <person name="Barlow S.B."/>
            <person name="Starkenburg S.R."/>
            <person name="Cattolico R.A."/>
        </authorList>
    </citation>
    <scope>NUCLEOTIDE SEQUENCE</scope>
    <source>
        <strain evidence="2">CCMP291</strain>
    </source>
</reference>
<dbReference type="InterPro" id="IPR029063">
    <property type="entry name" value="SAM-dependent_MTases_sf"/>
</dbReference>
<dbReference type="SUPFAM" id="SSF53335">
    <property type="entry name" value="S-adenosyl-L-methionine-dependent methyltransferases"/>
    <property type="match status" value="1"/>
</dbReference>
<proteinExistence type="predicted"/>
<sequence length="202" mass="22030">MCTPSRVPLWTPHGFGYVQLMFDTIVRTDARCRTAGGFTSSHRFKLLQIGLGGGSFALAVRRQCQAMVDVIEGQPDVAIVAERYFGYSPGAHGGRLIIADGLEGVRTLAMHSTPSTRYDAICIDCMVQGAIPDGCKSDEFVGRLATLLRPGGTLVQWSWPDDKELLKRRWTQHLANVTEHSMLDGGGFVLEAHGPVPGFRLS</sequence>
<name>A0A0M0JU38_9EUKA</name>
<dbReference type="OrthoDB" id="5864370at2759"/>
<dbReference type="Gene3D" id="3.40.50.150">
    <property type="entry name" value="Vaccinia Virus protein VP39"/>
    <property type="match status" value="1"/>
</dbReference>
<keyword evidence="2" id="KW-1185">Reference proteome</keyword>
<evidence type="ECO:0000313" key="1">
    <source>
        <dbReference type="EMBL" id="KOO30069.1"/>
    </source>
</evidence>
<comment type="caution">
    <text evidence="1">The sequence shown here is derived from an EMBL/GenBank/DDBJ whole genome shotgun (WGS) entry which is preliminary data.</text>
</comment>
<evidence type="ECO:0000313" key="2">
    <source>
        <dbReference type="Proteomes" id="UP000037460"/>
    </source>
</evidence>
<accession>A0A0M0JU38</accession>
<gene>
    <name evidence="1" type="ORF">Ctob_005590</name>
</gene>
<organism evidence="1 2">
    <name type="scientific">Chrysochromulina tobinii</name>
    <dbReference type="NCBI Taxonomy" id="1460289"/>
    <lineage>
        <taxon>Eukaryota</taxon>
        <taxon>Haptista</taxon>
        <taxon>Haptophyta</taxon>
        <taxon>Prymnesiophyceae</taxon>
        <taxon>Prymnesiales</taxon>
        <taxon>Chrysochromulinaceae</taxon>
        <taxon>Chrysochromulina</taxon>
    </lineage>
</organism>
<dbReference type="EMBL" id="JWZX01002299">
    <property type="protein sequence ID" value="KOO30069.1"/>
    <property type="molecule type" value="Genomic_DNA"/>
</dbReference>